<dbReference type="GO" id="GO:0045259">
    <property type="term" value="C:proton-transporting ATP synthase complex"/>
    <property type="evidence" value="ECO:0007669"/>
    <property type="project" value="InterPro"/>
</dbReference>
<dbReference type="OrthoDB" id="5520611at2759"/>
<dbReference type="PANTHER" id="PTHR28060">
    <property type="entry name" value="ATP SYNTHASE SUBUNIT J, MITOCHONDRIAL"/>
    <property type="match status" value="1"/>
</dbReference>
<evidence type="ECO:0000313" key="2">
    <source>
        <dbReference type="Proteomes" id="UP000305948"/>
    </source>
</evidence>
<name>A0A5C3MPI6_9AGAM</name>
<dbReference type="EMBL" id="ML213528">
    <property type="protein sequence ID" value="TFK46663.1"/>
    <property type="molecule type" value="Genomic_DNA"/>
</dbReference>
<protein>
    <recommendedName>
        <fullName evidence="3">ATPase, F0 complex, subunit J</fullName>
    </recommendedName>
</protein>
<dbReference type="InterPro" id="IPR006995">
    <property type="entry name" value="ATP_synth_F0_jsu"/>
</dbReference>
<dbReference type="GO" id="GO:0046933">
    <property type="term" value="F:proton-transporting ATP synthase activity, rotational mechanism"/>
    <property type="evidence" value="ECO:0007669"/>
    <property type="project" value="TreeGrafter"/>
</dbReference>
<organism evidence="1 2">
    <name type="scientific">Heliocybe sulcata</name>
    <dbReference type="NCBI Taxonomy" id="5364"/>
    <lineage>
        <taxon>Eukaryota</taxon>
        <taxon>Fungi</taxon>
        <taxon>Dikarya</taxon>
        <taxon>Basidiomycota</taxon>
        <taxon>Agaricomycotina</taxon>
        <taxon>Agaricomycetes</taxon>
        <taxon>Gloeophyllales</taxon>
        <taxon>Gloeophyllaceae</taxon>
        <taxon>Heliocybe</taxon>
    </lineage>
</organism>
<sequence length="63" mass="7165">MAFLGMRKWPTPILKPMWPFIAASGVTFYLVSKMQAMGIRSPEYANSPKNPYANEIARENAHH</sequence>
<dbReference type="STRING" id="5364.A0A5C3MPI6"/>
<gene>
    <name evidence="1" type="ORF">OE88DRAFT_1687439</name>
</gene>
<evidence type="ECO:0000313" key="1">
    <source>
        <dbReference type="EMBL" id="TFK46663.1"/>
    </source>
</evidence>
<dbReference type="Pfam" id="PF04911">
    <property type="entry name" value="ATP-synt_J"/>
    <property type="match status" value="1"/>
</dbReference>
<dbReference type="AlphaFoldDB" id="A0A5C3MPI6"/>
<dbReference type="Proteomes" id="UP000305948">
    <property type="component" value="Unassembled WGS sequence"/>
</dbReference>
<evidence type="ECO:0008006" key="3">
    <source>
        <dbReference type="Google" id="ProtNLM"/>
    </source>
</evidence>
<reference evidence="1 2" key="1">
    <citation type="journal article" date="2019" name="Nat. Ecol. Evol.">
        <title>Megaphylogeny resolves global patterns of mushroom evolution.</title>
        <authorList>
            <person name="Varga T."/>
            <person name="Krizsan K."/>
            <person name="Foldi C."/>
            <person name="Dima B."/>
            <person name="Sanchez-Garcia M."/>
            <person name="Sanchez-Ramirez S."/>
            <person name="Szollosi G.J."/>
            <person name="Szarkandi J.G."/>
            <person name="Papp V."/>
            <person name="Albert L."/>
            <person name="Andreopoulos W."/>
            <person name="Angelini C."/>
            <person name="Antonin V."/>
            <person name="Barry K.W."/>
            <person name="Bougher N.L."/>
            <person name="Buchanan P."/>
            <person name="Buyck B."/>
            <person name="Bense V."/>
            <person name="Catcheside P."/>
            <person name="Chovatia M."/>
            <person name="Cooper J."/>
            <person name="Damon W."/>
            <person name="Desjardin D."/>
            <person name="Finy P."/>
            <person name="Geml J."/>
            <person name="Haridas S."/>
            <person name="Hughes K."/>
            <person name="Justo A."/>
            <person name="Karasinski D."/>
            <person name="Kautmanova I."/>
            <person name="Kiss B."/>
            <person name="Kocsube S."/>
            <person name="Kotiranta H."/>
            <person name="LaButti K.M."/>
            <person name="Lechner B.E."/>
            <person name="Liimatainen K."/>
            <person name="Lipzen A."/>
            <person name="Lukacs Z."/>
            <person name="Mihaltcheva S."/>
            <person name="Morgado L.N."/>
            <person name="Niskanen T."/>
            <person name="Noordeloos M.E."/>
            <person name="Ohm R.A."/>
            <person name="Ortiz-Santana B."/>
            <person name="Ovrebo C."/>
            <person name="Racz N."/>
            <person name="Riley R."/>
            <person name="Savchenko A."/>
            <person name="Shiryaev A."/>
            <person name="Soop K."/>
            <person name="Spirin V."/>
            <person name="Szebenyi C."/>
            <person name="Tomsovsky M."/>
            <person name="Tulloss R.E."/>
            <person name="Uehling J."/>
            <person name="Grigoriev I.V."/>
            <person name="Vagvolgyi C."/>
            <person name="Papp T."/>
            <person name="Martin F.M."/>
            <person name="Miettinen O."/>
            <person name="Hibbett D.S."/>
            <person name="Nagy L.G."/>
        </authorList>
    </citation>
    <scope>NUCLEOTIDE SEQUENCE [LARGE SCALE GENOMIC DNA]</scope>
    <source>
        <strain evidence="1 2">OMC1185</strain>
    </source>
</reference>
<accession>A0A5C3MPI6</accession>
<proteinExistence type="predicted"/>
<dbReference type="PANTHER" id="PTHR28060:SF1">
    <property type="entry name" value="ATP SYNTHASE SUBUNIT J, MITOCHONDRIAL"/>
    <property type="match status" value="1"/>
</dbReference>
<keyword evidence="2" id="KW-1185">Reference proteome</keyword>